<organism evidence="3 4">
    <name type="scientific">Pseudocercospora eumusae</name>
    <dbReference type="NCBI Taxonomy" id="321146"/>
    <lineage>
        <taxon>Eukaryota</taxon>
        <taxon>Fungi</taxon>
        <taxon>Dikarya</taxon>
        <taxon>Ascomycota</taxon>
        <taxon>Pezizomycotina</taxon>
        <taxon>Dothideomycetes</taxon>
        <taxon>Dothideomycetidae</taxon>
        <taxon>Mycosphaerellales</taxon>
        <taxon>Mycosphaerellaceae</taxon>
        <taxon>Pseudocercospora</taxon>
    </lineage>
</organism>
<dbReference type="Pfam" id="PF14420">
    <property type="entry name" value="Clr5"/>
    <property type="match status" value="1"/>
</dbReference>
<gene>
    <name evidence="3" type="ORF">AC578_1572</name>
</gene>
<keyword evidence="4" id="KW-1185">Reference proteome</keyword>
<feature type="domain" description="Clr5" evidence="2">
    <location>
        <begin position="1"/>
        <end position="52"/>
    </location>
</feature>
<reference evidence="3 4" key="1">
    <citation type="submission" date="2015-07" db="EMBL/GenBank/DDBJ databases">
        <title>Comparative genomics of the Sigatoka disease complex on banana suggests a link between parallel evolutionary changes in Pseudocercospora fijiensis and Pseudocercospora eumusae and increased virulence on the banana host.</title>
        <authorList>
            <person name="Chang T.-C."/>
            <person name="Salvucci A."/>
            <person name="Crous P.W."/>
            <person name="Stergiopoulos I."/>
        </authorList>
    </citation>
    <scope>NUCLEOTIDE SEQUENCE [LARGE SCALE GENOMIC DNA]</scope>
    <source>
        <strain evidence="3 4">CBS 114824</strain>
    </source>
</reference>
<proteinExistence type="predicted"/>
<feature type="region of interest" description="Disordered" evidence="1">
    <location>
        <begin position="58"/>
        <end position="87"/>
    </location>
</feature>
<dbReference type="STRING" id="321146.A0A139HLM2"/>
<dbReference type="Proteomes" id="UP000070133">
    <property type="component" value="Unassembled WGS sequence"/>
</dbReference>
<dbReference type="EMBL" id="LFZN01000030">
    <property type="protein sequence ID" value="KXT03415.1"/>
    <property type="molecule type" value="Genomic_DNA"/>
</dbReference>
<dbReference type="InterPro" id="IPR025676">
    <property type="entry name" value="Clr5_dom"/>
</dbReference>
<feature type="compositionally biased region" description="Acidic residues" evidence="1">
    <location>
        <begin position="496"/>
        <end position="513"/>
    </location>
</feature>
<dbReference type="AlphaFoldDB" id="A0A139HLM2"/>
<evidence type="ECO:0000259" key="2">
    <source>
        <dbReference type="Pfam" id="PF14420"/>
    </source>
</evidence>
<protein>
    <recommendedName>
        <fullName evidence="2">Clr5 domain-containing protein</fullName>
    </recommendedName>
</protein>
<evidence type="ECO:0000313" key="3">
    <source>
        <dbReference type="EMBL" id="KXT03415.1"/>
    </source>
</evidence>
<name>A0A139HLM2_9PEZI</name>
<feature type="region of interest" description="Disordered" evidence="1">
    <location>
        <begin position="478"/>
        <end position="520"/>
    </location>
</feature>
<feature type="compositionally biased region" description="Polar residues" evidence="1">
    <location>
        <begin position="479"/>
        <end position="494"/>
    </location>
</feature>
<dbReference type="OrthoDB" id="194358at2759"/>
<comment type="caution">
    <text evidence="3">The sequence shown here is derived from an EMBL/GenBank/DDBJ whole genome shotgun (WGS) entry which is preliminary data.</text>
</comment>
<evidence type="ECO:0000313" key="4">
    <source>
        <dbReference type="Proteomes" id="UP000070133"/>
    </source>
</evidence>
<evidence type="ECO:0000256" key="1">
    <source>
        <dbReference type="SAM" id="MobiDB-lite"/>
    </source>
</evidence>
<sequence>MTKDWLSIQNEACQLHENRYTLDEIKAALYERHKFQASTRAWRLKFKEWGIKHRTANTSRIRKSTSSGKKVKDSEKSPTTHGKASNGLESPVLRYFKDGQVNEDTKFLEDLDHEGRLHLLAQEFVAHDYDDDTTSSYYHLFAEWHVCRKFCEVDDFCIGKVREKAFWDIMRNRAKVLPALYKFLRQAYFLFRENDFHYFLFGPCVERNEHCVHSTECLSVASASLLHAKDRHVPGYWGSVGFDSEEGLKLILRAWVSGDLRAPEKFLEEWCEYTDVDPNAFVTILEDIPNDHPEIKVKAVEIVAAHLVDSRLSIVCSMRCLRVLHTAESPLNWRLAEIILCYSGAKPVDCLNRLTEVFNDILGAKEPVDLTEPSLSVVNTLLKGLESYMGGHWSLKDSSDAEKHQIVSYFMHVITKSWLDLVLQDDTGSLKLNAVDILKIREDFGGLPKLRLSVDAAALSQTANKAFLKSLEPRLLGWESTSNTDPPRNGTNDGTEQTEELQSDSQDEDEDEHLSETPAP</sequence>
<accession>A0A139HLM2</accession>